<comment type="subunit">
    <text evidence="9">The complex comprises the extracytoplasmic solute receptor protein and the two transmembrane proteins.</text>
</comment>
<keyword evidence="4 9" id="KW-0997">Cell inner membrane</keyword>
<comment type="caution">
    <text evidence="9">Lacks conserved residue(s) required for the propagation of feature annotation.</text>
</comment>
<organism evidence="11 12">
    <name type="scientific">Martelella mediterranea DSM 17316</name>
    <dbReference type="NCBI Taxonomy" id="1122214"/>
    <lineage>
        <taxon>Bacteria</taxon>
        <taxon>Pseudomonadati</taxon>
        <taxon>Pseudomonadota</taxon>
        <taxon>Alphaproteobacteria</taxon>
        <taxon>Hyphomicrobiales</taxon>
        <taxon>Aurantimonadaceae</taxon>
        <taxon>Martelella</taxon>
    </lineage>
</organism>
<keyword evidence="11" id="KW-0614">Plasmid</keyword>
<dbReference type="PANTHER" id="PTHR35011">
    <property type="entry name" value="2,3-DIKETO-L-GULONATE TRAP TRANSPORTER SMALL PERMEASE PROTEIN YIAM"/>
    <property type="match status" value="1"/>
</dbReference>
<evidence type="ECO:0000256" key="7">
    <source>
        <dbReference type="ARBA" id="ARBA00023136"/>
    </source>
</evidence>
<comment type="function">
    <text evidence="9">Part of the tripartite ATP-independent periplasmic (TRAP) transport system.</text>
</comment>
<evidence type="ECO:0000256" key="2">
    <source>
        <dbReference type="ARBA" id="ARBA00022448"/>
    </source>
</evidence>
<keyword evidence="6 9" id="KW-1133">Transmembrane helix</keyword>
<evidence type="ECO:0000256" key="8">
    <source>
        <dbReference type="ARBA" id="ARBA00038436"/>
    </source>
</evidence>
<dbReference type="AlphaFoldDB" id="A0A1U9Z813"/>
<evidence type="ECO:0000256" key="4">
    <source>
        <dbReference type="ARBA" id="ARBA00022519"/>
    </source>
</evidence>
<gene>
    <name evidence="11" type="ORF">Mame_04565</name>
</gene>
<dbReference type="PANTHER" id="PTHR35011:SF10">
    <property type="entry name" value="TRAP TRANSPORTER SMALL PERMEASE PROTEIN"/>
    <property type="match status" value="1"/>
</dbReference>
<dbReference type="InterPro" id="IPR055348">
    <property type="entry name" value="DctQ"/>
</dbReference>
<evidence type="ECO:0000256" key="6">
    <source>
        <dbReference type="ARBA" id="ARBA00022989"/>
    </source>
</evidence>
<geneLocation type="plasmid" evidence="12">
    <name>pmm593</name>
</geneLocation>
<dbReference type="InterPro" id="IPR007387">
    <property type="entry name" value="TRAP_DctQ"/>
</dbReference>
<evidence type="ECO:0000313" key="11">
    <source>
        <dbReference type="EMBL" id="AQZ53857.1"/>
    </source>
</evidence>
<feature type="transmembrane region" description="Helical" evidence="9">
    <location>
        <begin position="92"/>
        <end position="113"/>
    </location>
</feature>
<sequence length="174" mass="18571">MQFITSVRAGFGRVLNLCGLIAGAALMAVMVLVVANALLRYLFNMPVGGTLELTEGALPFIIFLSLAMTQYEGGHIKVVLLTRKLPVRLQRALLVLAMLAGAALFAWATYAGWKLTAKSIAIGEIERGSIRYPLWPVKGVIAFGMALLTVQFLIDAAVAALGGALPDTDPEEIE</sequence>
<comment type="similarity">
    <text evidence="8 9">Belongs to the TRAP transporter small permease family.</text>
</comment>
<dbReference type="GO" id="GO:0015740">
    <property type="term" value="P:C4-dicarboxylate transport"/>
    <property type="evidence" value="ECO:0007669"/>
    <property type="project" value="TreeGrafter"/>
</dbReference>
<keyword evidence="7 9" id="KW-0472">Membrane</keyword>
<dbReference type="GO" id="GO:0022857">
    <property type="term" value="F:transmembrane transporter activity"/>
    <property type="evidence" value="ECO:0007669"/>
    <property type="project" value="UniProtKB-UniRule"/>
</dbReference>
<evidence type="ECO:0000256" key="5">
    <source>
        <dbReference type="ARBA" id="ARBA00022692"/>
    </source>
</evidence>
<evidence type="ECO:0000256" key="3">
    <source>
        <dbReference type="ARBA" id="ARBA00022475"/>
    </source>
</evidence>
<dbReference type="GO" id="GO:0005886">
    <property type="term" value="C:plasma membrane"/>
    <property type="evidence" value="ECO:0007669"/>
    <property type="project" value="UniProtKB-SubCell"/>
</dbReference>
<protein>
    <recommendedName>
        <fullName evidence="9">TRAP transporter small permease protein</fullName>
    </recommendedName>
</protein>
<feature type="transmembrane region" description="Helical" evidence="9">
    <location>
        <begin position="14"/>
        <end position="38"/>
    </location>
</feature>
<dbReference type="EMBL" id="CP020331">
    <property type="protein sequence ID" value="AQZ53857.1"/>
    <property type="molecule type" value="Genomic_DNA"/>
</dbReference>
<evidence type="ECO:0000256" key="1">
    <source>
        <dbReference type="ARBA" id="ARBA00004429"/>
    </source>
</evidence>
<dbReference type="KEGG" id="mmed:Mame_04565"/>
<keyword evidence="2 9" id="KW-0813">Transport</keyword>
<evidence type="ECO:0000313" key="12">
    <source>
        <dbReference type="Proteomes" id="UP000191135"/>
    </source>
</evidence>
<keyword evidence="12" id="KW-1185">Reference proteome</keyword>
<proteinExistence type="inferred from homology"/>
<evidence type="ECO:0000259" key="10">
    <source>
        <dbReference type="Pfam" id="PF04290"/>
    </source>
</evidence>
<keyword evidence="5 9" id="KW-0812">Transmembrane</keyword>
<keyword evidence="3" id="KW-1003">Cell membrane</keyword>
<comment type="subcellular location">
    <subcellularLocation>
        <location evidence="1 9">Cell inner membrane</location>
        <topology evidence="1 9">Multi-pass membrane protein</topology>
    </subcellularLocation>
</comment>
<name>A0A1U9Z813_9HYPH</name>
<dbReference type="Pfam" id="PF04290">
    <property type="entry name" value="DctQ"/>
    <property type="match status" value="1"/>
</dbReference>
<feature type="transmembrane region" description="Helical" evidence="9">
    <location>
        <begin position="133"/>
        <end position="154"/>
    </location>
</feature>
<feature type="domain" description="Tripartite ATP-independent periplasmic transporters DctQ component" evidence="10">
    <location>
        <begin position="30"/>
        <end position="157"/>
    </location>
</feature>
<dbReference type="eggNOG" id="COG3090">
    <property type="taxonomic scope" value="Bacteria"/>
</dbReference>
<dbReference type="Proteomes" id="UP000191135">
    <property type="component" value="Plasmid pMM593"/>
</dbReference>
<accession>A0A1U9Z813</accession>
<evidence type="ECO:0000256" key="9">
    <source>
        <dbReference type="RuleBase" id="RU369079"/>
    </source>
</evidence>
<reference evidence="11 12" key="1">
    <citation type="submission" date="2017-03" db="EMBL/GenBank/DDBJ databases">
        <title>Foreign affairs: Plasmid Transfer between Roseobacters and Rhizobia.</title>
        <authorList>
            <person name="Bartling P."/>
            <person name="Bunk B."/>
            <person name="Overmann J."/>
            <person name="Brinkmann H."/>
            <person name="Petersen J."/>
        </authorList>
    </citation>
    <scope>NUCLEOTIDE SEQUENCE [LARGE SCALE GENOMIC DNA]</scope>
    <source>
        <strain evidence="11 12">MACL11</strain>
        <plasmid evidence="12">Plasmid pmm593</plasmid>
    </source>
</reference>